<dbReference type="Pfam" id="PF00467">
    <property type="entry name" value="KOW"/>
    <property type="match status" value="1"/>
</dbReference>
<sequence>MSTRIAPRDRSLPKDQRLKRWKIFKGDTVMVISGKDHGKTGPVSQVSRKTNCVYVRGLKLGAKSIPQGADGERTTTQVEMPIHVSNVALVDPSTGRPAKVRLARVDNPETQKTETRRFSVDTGTYIPRKVDTSYQEQWKDGAFDTDPEAVARVSFQPEPGVPPFPADLLREVKNRYKKHY</sequence>
<accession>A0A9W8HFR7</accession>
<dbReference type="SUPFAM" id="SSF50104">
    <property type="entry name" value="Translation proteins SH3-like domain"/>
    <property type="match status" value="1"/>
</dbReference>
<evidence type="ECO:0000256" key="3">
    <source>
        <dbReference type="ARBA" id="ARBA00023274"/>
    </source>
</evidence>
<dbReference type="GO" id="GO:0005840">
    <property type="term" value="C:ribosome"/>
    <property type="evidence" value="ECO:0007669"/>
    <property type="project" value="UniProtKB-KW"/>
</dbReference>
<feature type="domain" description="KOW" evidence="4">
    <location>
        <begin position="22"/>
        <end position="49"/>
    </location>
</feature>
<dbReference type="GO" id="GO:0003723">
    <property type="term" value="F:RNA binding"/>
    <property type="evidence" value="ECO:0007669"/>
    <property type="project" value="InterPro"/>
</dbReference>
<keyword evidence="3" id="KW-0687">Ribonucleoprotein</keyword>
<name>A0A9W8HFR7_9FUNG</name>
<evidence type="ECO:0000259" key="4">
    <source>
        <dbReference type="SMART" id="SM00739"/>
    </source>
</evidence>
<gene>
    <name evidence="5" type="ORF">H4R18_002759</name>
</gene>
<dbReference type="PANTHER" id="PTHR12903">
    <property type="entry name" value="MITOCHONDRIAL RIBOSOMAL PROTEIN L24"/>
    <property type="match status" value="1"/>
</dbReference>
<reference evidence="5" key="1">
    <citation type="submission" date="2022-07" db="EMBL/GenBank/DDBJ databases">
        <title>Phylogenomic reconstructions and comparative analyses of Kickxellomycotina fungi.</title>
        <authorList>
            <person name="Reynolds N.K."/>
            <person name="Stajich J.E."/>
            <person name="Barry K."/>
            <person name="Grigoriev I.V."/>
            <person name="Crous P."/>
            <person name="Smith M.E."/>
        </authorList>
    </citation>
    <scope>NUCLEOTIDE SEQUENCE</scope>
    <source>
        <strain evidence="5">NBRC 105414</strain>
    </source>
</reference>
<dbReference type="GO" id="GO:0006412">
    <property type="term" value="P:translation"/>
    <property type="evidence" value="ECO:0007669"/>
    <property type="project" value="InterPro"/>
</dbReference>
<dbReference type="NCBIfam" id="TIGR01079">
    <property type="entry name" value="rplX_bact"/>
    <property type="match status" value="1"/>
</dbReference>
<protein>
    <recommendedName>
        <fullName evidence="4">KOW domain-containing protein</fullName>
    </recommendedName>
</protein>
<organism evidence="5 6">
    <name type="scientific">Coemansia javaensis</name>
    <dbReference type="NCBI Taxonomy" id="2761396"/>
    <lineage>
        <taxon>Eukaryota</taxon>
        <taxon>Fungi</taxon>
        <taxon>Fungi incertae sedis</taxon>
        <taxon>Zoopagomycota</taxon>
        <taxon>Kickxellomycotina</taxon>
        <taxon>Kickxellomycetes</taxon>
        <taxon>Kickxellales</taxon>
        <taxon>Kickxellaceae</taxon>
        <taxon>Coemansia</taxon>
    </lineage>
</organism>
<dbReference type="CDD" id="cd06089">
    <property type="entry name" value="KOW_RPL26"/>
    <property type="match status" value="1"/>
</dbReference>
<dbReference type="AlphaFoldDB" id="A0A9W8HFR7"/>
<dbReference type="InterPro" id="IPR003256">
    <property type="entry name" value="Ribosomal_uL24"/>
</dbReference>
<dbReference type="Pfam" id="PF17136">
    <property type="entry name" value="ribosomal_L24"/>
    <property type="match status" value="1"/>
</dbReference>
<keyword evidence="6" id="KW-1185">Reference proteome</keyword>
<proteinExistence type="inferred from homology"/>
<dbReference type="InterPro" id="IPR014722">
    <property type="entry name" value="Rib_uL2_dom2"/>
</dbReference>
<dbReference type="OrthoDB" id="359154at2759"/>
<keyword evidence="2" id="KW-0689">Ribosomal protein</keyword>
<evidence type="ECO:0000256" key="2">
    <source>
        <dbReference type="ARBA" id="ARBA00022980"/>
    </source>
</evidence>
<dbReference type="InterPro" id="IPR005824">
    <property type="entry name" value="KOW"/>
</dbReference>
<comment type="caution">
    <text evidence="5">The sequence shown here is derived from an EMBL/GenBank/DDBJ whole genome shotgun (WGS) entry which is preliminary data.</text>
</comment>
<dbReference type="GO" id="GO:1990904">
    <property type="term" value="C:ribonucleoprotein complex"/>
    <property type="evidence" value="ECO:0007669"/>
    <property type="project" value="UniProtKB-KW"/>
</dbReference>
<dbReference type="InterPro" id="IPR057264">
    <property type="entry name" value="Ribosomal_uL24_C"/>
</dbReference>
<dbReference type="Proteomes" id="UP001140217">
    <property type="component" value="Unassembled WGS sequence"/>
</dbReference>
<comment type="similarity">
    <text evidence="1">Belongs to the universal ribosomal protein uL24 family.</text>
</comment>
<dbReference type="GO" id="GO:0003735">
    <property type="term" value="F:structural constituent of ribosome"/>
    <property type="evidence" value="ECO:0007669"/>
    <property type="project" value="InterPro"/>
</dbReference>
<dbReference type="InterPro" id="IPR041988">
    <property type="entry name" value="Ribosomal_uL24_KOW"/>
</dbReference>
<dbReference type="EMBL" id="JANBUL010000098">
    <property type="protein sequence ID" value="KAJ2781615.1"/>
    <property type="molecule type" value="Genomic_DNA"/>
</dbReference>
<evidence type="ECO:0000313" key="5">
    <source>
        <dbReference type="EMBL" id="KAJ2781615.1"/>
    </source>
</evidence>
<dbReference type="InterPro" id="IPR008991">
    <property type="entry name" value="Translation_prot_SH3-like_sf"/>
</dbReference>
<dbReference type="SMART" id="SM00739">
    <property type="entry name" value="KOW"/>
    <property type="match status" value="1"/>
</dbReference>
<dbReference type="HAMAP" id="MF_01326_B">
    <property type="entry name" value="Ribosomal_uL24_B"/>
    <property type="match status" value="1"/>
</dbReference>
<dbReference type="Gene3D" id="2.30.30.30">
    <property type="match status" value="1"/>
</dbReference>
<evidence type="ECO:0000313" key="6">
    <source>
        <dbReference type="Proteomes" id="UP001140217"/>
    </source>
</evidence>
<evidence type="ECO:0000256" key="1">
    <source>
        <dbReference type="ARBA" id="ARBA00010618"/>
    </source>
</evidence>